<dbReference type="Gene3D" id="1.10.287.70">
    <property type="match status" value="1"/>
</dbReference>
<keyword evidence="1" id="KW-0472">Membrane</keyword>
<comment type="caution">
    <text evidence="3">The sequence shown here is derived from an EMBL/GenBank/DDBJ whole genome shotgun (WGS) entry which is preliminary data.</text>
</comment>
<keyword evidence="4" id="KW-1185">Reference proteome</keyword>
<reference evidence="3 4" key="1">
    <citation type="journal article" date="2013" name="Mar. Genomics">
        <title>Expression of sulfatases in Rhodopirellula baltica and the diversity of sulfatases in the genus Rhodopirellula.</title>
        <authorList>
            <person name="Wegner C.E."/>
            <person name="Richter-Heitmann T."/>
            <person name="Klindworth A."/>
            <person name="Klockow C."/>
            <person name="Richter M."/>
            <person name="Achstetter T."/>
            <person name="Glockner F.O."/>
            <person name="Harder J."/>
        </authorList>
    </citation>
    <scope>NUCLEOTIDE SEQUENCE [LARGE SCALE GENOMIC DNA]</scope>
    <source>
        <strain evidence="3 4">SM41</strain>
    </source>
</reference>
<evidence type="ECO:0000313" key="4">
    <source>
        <dbReference type="Proteomes" id="UP000011885"/>
    </source>
</evidence>
<dbReference type="Pfam" id="PF07885">
    <property type="entry name" value="Ion_trans_2"/>
    <property type="match status" value="1"/>
</dbReference>
<sequence length="264" mass="29109">MEYQVSHSGQFSHRLQQPSVEDNTRVITTDAADIAEGTHRGRLVHLELLAMLVFLQISQSFLSPDDGLQRAVFNWMLLLVVFSAIRTFSRSRTRRYLALGAGVLGYALNSYSELGGSVWYLAAADVCFIIVFVLLLIALGESVFSSARNHLNRIFGAICIYIVMGLLFALVYSLLEIFQPGSFSLAVLPEDSAGHQETLSRLIYFSNVTLTTLGYGDIQPVSRPARNFATLEAMVGQLYLAIVVARLVGVHIATDTSNPKDDRS</sequence>
<name>M5TW14_9BACT</name>
<dbReference type="Proteomes" id="UP000011885">
    <property type="component" value="Unassembled WGS sequence"/>
</dbReference>
<dbReference type="InterPro" id="IPR013099">
    <property type="entry name" value="K_chnl_dom"/>
</dbReference>
<dbReference type="AlphaFoldDB" id="M5TW14"/>
<feature type="transmembrane region" description="Helical" evidence="1">
    <location>
        <begin position="68"/>
        <end position="89"/>
    </location>
</feature>
<feature type="transmembrane region" description="Helical" evidence="1">
    <location>
        <begin position="96"/>
        <end position="112"/>
    </location>
</feature>
<evidence type="ECO:0000259" key="2">
    <source>
        <dbReference type="Pfam" id="PF07885"/>
    </source>
</evidence>
<dbReference type="EMBL" id="ANOH01000357">
    <property type="protein sequence ID" value="EMI53402.1"/>
    <property type="molecule type" value="Genomic_DNA"/>
</dbReference>
<dbReference type="SUPFAM" id="SSF81324">
    <property type="entry name" value="Voltage-gated potassium channels"/>
    <property type="match status" value="1"/>
</dbReference>
<keyword evidence="1" id="KW-1133">Transmembrane helix</keyword>
<accession>M5TW14</accession>
<proteinExistence type="predicted"/>
<feature type="transmembrane region" description="Helical" evidence="1">
    <location>
        <begin position="151"/>
        <end position="175"/>
    </location>
</feature>
<organism evidence="3 4">
    <name type="scientific">Rhodopirellula sallentina SM41</name>
    <dbReference type="NCBI Taxonomy" id="1263870"/>
    <lineage>
        <taxon>Bacteria</taxon>
        <taxon>Pseudomonadati</taxon>
        <taxon>Planctomycetota</taxon>
        <taxon>Planctomycetia</taxon>
        <taxon>Pirellulales</taxon>
        <taxon>Pirellulaceae</taxon>
        <taxon>Rhodopirellula</taxon>
    </lineage>
</organism>
<keyword evidence="1" id="KW-0812">Transmembrane</keyword>
<feature type="transmembrane region" description="Helical" evidence="1">
    <location>
        <begin position="43"/>
        <end position="62"/>
    </location>
</feature>
<protein>
    <submittedName>
        <fullName evidence="3">Ion channel</fullName>
    </submittedName>
</protein>
<dbReference type="PATRIC" id="fig|1263870.3.peg.5447"/>
<evidence type="ECO:0000256" key="1">
    <source>
        <dbReference type="SAM" id="Phobius"/>
    </source>
</evidence>
<feature type="transmembrane region" description="Helical" evidence="1">
    <location>
        <begin position="118"/>
        <end position="139"/>
    </location>
</feature>
<evidence type="ECO:0000313" key="3">
    <source>
        <dbReference type="EMBL" id="EMI53402.1"/>
    </source>
</evidence>
<gene>
    <name evidence="3" type="ORF">RSSM_05149</name>
</gene>
<feature type="domain" description="Potassium channel" evidence="2">
    <location>
        <begin position="162"/>
        <end position="248"/>
    </location>
</feature>